<feature type="signal peptide" evidence="1">
    <location>
        <begin position="1"/>
        <end position="18"/>
    </location>
</feature>
<gene>
    <name evidence="2" type="ORF">K458DRAFT_423473</name>
</gene>
<evidence type="ECO:0000313" key="3">
    <source>
        <dbReference type="Proteomes" id="UP000799291"/>
    </source>
</evidence>
<evidence type="ECO:0000313" key="2">
    <source>
        <dbReference type="EMBL" id="KAF2678069.1"/>
    </source>
</evidence>
<organism evidence="2 3">
    <name type="scientific">Lentithecium fluviatile CBS 122367</name>
    <dbReference type="NCBI Taxonomy" id="1168545"/>
    <lineage>
        <taxon>Eukaryota</taxon>
        <taxon>Fungi</taxon>
        <taxon>Dikarya</taxon>
        <taxon>Ascomycota</taxon>
        <taxon>Pezizomycotina</taxon>
        <taxon>Dothideomycetes</taxon>
        <taxon>Pleosporomycetidae</taxon>
        <taxon>Pleosporales</taxon>
        <taxon>Massarineae</taxon>
        <taxon>Lentitheciaceae</taxon>
        <taxon>Lentithecium</taxon>
    </lineage>
</organism>
<accession>A0A6G1IJK1</accession>
<dbReference type="AlphaFoldDB" id="A0A6G1IJK1"/>
<evidence type="ECO:0008006" key="4">
    <source>
        <dbReference type="Google" id="ProtNLM"/>
    </source>
</evidence>
<feature type="non-terminal residue" evidence="2">
    <location>
        <position position="98"/>
    </location>
</feature>
<keyword evidence="1" id="KW-0732">Signal</keyword>
<reference evidence="2" key="1">
    <citation type="journal article" date="2020" name="Stud. Mycol.">
        <title>101 Dothideomycetes genomes: a test case for predicting lifestyles and emergence of pathogens.</title>
        <authorList>
            <person name="Haridas S."/>
            <person name="Albert R."/>
            <person name="Binder M."/>
            <person name="Bloem J."/>
            <person name="Labutti K."/>
            <person name="Salamov A."/>
            <person name="Andreopoulos B."/>
            <person name="Baker S."/>
            <person name="Barry K."/>
            <person name="Bills G."/>
            <person name="Bluhm B."/>
            <person name="Cannon C."/>
            <person name="Castanera R."/>
            <person name="Culley D."/>
            <person name="Daum C."/>
            <person name="Ezra D."/>
            <person name="Gonzalez J."/>
            <person name="Henrissat B."/>
            <person name="Kuo A."/>
            <person name="Liang C."/>
            <person name="Lipzen A."/>
            <person name="Lutzoni F."/>
            <person name="Magnuson J."/>
            <person name="Mondo S."/>
            <person name="Nolan M."/>
            <person name="Ohm R."/>
            <person name="Pangilinan J."/>
            <person name="Park H.-J."/>
            <person name="Ramirez L."/>
            <person name="Alfaro M."/>
            <person name="Sun H."/>
            <person name="Tritt A."/>
            <person name="Yoshinaga Y."/>
            <person name="Zwiers L.-H."/>
            <person name="Turgeon B."/>
            <person name="Goodwin S."/>
            <person name="Spatafora J."/>
            <person name="Crous P."/>
            <person name="Grigoriev I."/>
        </authorList>
    </citation>
    <scope>NUCLEOTIDE SEQUENCE</scope>
    <source>
        <strain evidence="2">CBS 122367</strain>
    </source>
</reference>
<sequence>MWPLICRFLAWLHGMIRSLWHSVSRANMCWYICRSCRFLTWLCGAVRPPRQSAIQRLHAAVLEDVSVEALLASCSSTSFFASDRVGLVQDFFAVWRLL</sequence>
<name>A0A6G1IJK1_9PLEO</name>
<dbReference type="EMBL" id="MU005615">
    <property type="protein sequence ID" value="KAF2678069.1"/>
    <property type="molecule type" value="Genomic_DNA"/>
</dbReference>
<keyword evidence="3" id="KW-1185">Reference proteome</keyword>
<proteinExistence type="predicted"/>
<dbReference type="Proteomes" id="UP000799291">
    <property type="component" value="Unassembled WGS sequence"/>
</dbReference>
<evidence type="ECO:0000256" key="1">
    <source>
        <dbReference type="SAM" id="SignalP"/>
    </source>
</evidence>
<protein>
    <recommendedName>
        <fullName evidence="4">Secreted protein</fullName>
    </recommendedName>
</protein>
<feature type="chain" id="PRO_5026103926" description="Secreted protein" evidence="1">
    <location>
        <begin position="19"/>
        <end position="98"/>
    </location>
</feature>